<dbReference type="SUPFAM" id="SSF101941">
    <property type="entry name" value="NAC domain"/>
    <property type="match status" value="1"/>
</dbReference>
<name>A0A9Q0L182_9MAGN</name>
<dbReference type="PANTHER" id="PTHR31744">
    <property type="entry name" value="PROTEIN CUP-SHAPED COTYLEDON 2-RELATED"/>
    <property type="match status" value="1"/>
</dbReference>
<dbReference type="Gene3D" id="2.170.150.80">
    <property type="entry name" value="NAC domain"/>
    <property type="match status" value="1"/>
</dbReference>
<evidence type="ECO:0000313" key="3">
    <source>
        <dbReference type="Proteomes" id="UP001141806"/>
    </source>
</evidence>
<dbReference type="GO" id="GO:0006355">
    <property type="term" value="P:regulation of DNA-templated transcription"/>
    <property type="evidence" value="ECO:0007669"/>
    <property type="project" value="InterPro"/>
</dbReference>
<dbReference type="Proteomes" id="UP001141806">
    <property type="component" value="Unassembled WGS sequence"/>
</dbReference>
<organism evidence="2 3">
    <name type="scientific">Protea cynaroides</name>
    <dbReference type="NCBI Taxonomy" id="273540"/>
    <lineage>
        <taxon>Eukaryota</taxon>
        <taxon>Viridiplantae</taxon>
        <taxon>Streptophyta</taxon>
        <taxon>Embryophyta</taxon>
        <taxon>Tracheophyta</taxon>
        <taxon>Spermatophyta</taxon>
        <taxon>Magnoliopsida</taxon>
        <taxon>Proteales</taxon>
        <taxon>Proteaceae</taxon>
        <taxon>Protea</taxon>
    </lineage>
</organism>
<feature type="compositionally biased region" description="Acidic residues" evidence="1">
    <location>
        <begin position="273"/>
        <end position="292"/>
    </location>
</feature>
<dbReference type="AlphaFoldDB" id="A0A9Q0L182"/>
<accession>A0A9Q0L182</accession>
<reference evidence="2" key="1">
    <citation type="journal article" date="2023" name="Plant J.">
        <title>The genome of the king protea, Protea cynaroides.</title>
        <authorList>
            <person name="Chang J."/>
            <person name="Duong T.A."/>
            <person name="Schoeman C."/>
            <person name="Ma X."/>
            <person name="Roodt D."/>
            <person name="Barker N."/>
            <person name="Li Z."/>
            <person name="Van de Peer Y."/>
            <person name="Mizrachi E."/>
        </authorList>
    </citation>
    <scope>NUCLEOTIDE SEQUENCE</scope>
    <source>
        <tissue evidence="2">Young leaves</tissue>
    </source>
</reference>
<gene>
    <name evidence="2" type="ORF">NE237_031286</name>
</gene>
<feature type="region of interest" description="Disordered" evidence="1">
    <location>
        <begin position="221"/>
        <end position="314"/>
    </location>
</feature>
<protein>
    <submittedName>
        <fullName evidence="2">Uncharacterized protein</fullName>
    </submittedName>
</protein>
<comment type="caution">
    <text evidence="2">The sequence shown here is derived from an EMBL/GenBank/DDBJ whole genome shotgun (WGS) entry which is preliminary data.</text>
</comment>
<feature type="compositionally biased region" description="Basic and acidic residues" evidence="1">
    <location>
        <begin position="298"/>
        <end position="309"/>
    </location>
</feature>
<sequence length="557" mass="62471">MGDPISLIYIYGNYSEHKIVDPERYGYIDVVCDAYSMVLKDIPDGKTVNFSVKVFLPDGVKELVLGSDSDVLHMFHEYENEDQPIQCFVFGVEVSKEFSINYTVNGYHKSLMQRSSQTLVENSSFKNKKTVSRKTLCKRTITKKTLCKKTVSTPIVQRFAITGVSNNISNSSVTIHGCGRDYVQRRRELTPGASSSLENTQLFNLSSDEDCDSDDQFVDKQVGDEAVGDETVRDEAVRDETVRDEAVRDEDIGDEEMGDDDSVDSEWGKDSNEVGDDDSTNSEKDLEIDEDMGGVTDSDDKLSDIKSDDSPDEIDCWEERNIDQTEKAHHHSGKCEKVDQKPHMTQLENVNEIYATVYLNLVLMSVRIEAESTMKKGRAPKGEKTNWVMHEYRLEGKYSLYNLPKTAKNEWVISRIFEKSSGANKTFMPGMIRLSSFGDELAQSLLPPLMDSSSYESKIRTSAAETSHVTCFSNPMEGLKNQEEANDYFNYPLFAASANPSDISPASLLMSKFSSQNSFYATQGGSSLGNLQYQNYFLMQDQAILMALIGNHGTGMK</sequence>
<proteinExistence type="predicted"/>
<feature type="compositionally biased region" description="Basic and acidic residues" evidence="1">
    <location>
        <begin position="230"/>
        <end position="250"/>
    </location>
</feature>
<dbReference type="PANTHER" id="PTHR31744:SF219">
    <property type="entry name" value="NAC DOMAIN-CONTAINING PROTEIN 4"/>
    <property type="match status" value="1"/>
</dbReference>
<evidence type="ECO:0000313" key="2">
    <source>
        <dbReference type="EMBL" id="KAJ4980449.1"/>
    </source>
</evidence>
<evidence type="ECO:0000256" key="1">
    <source>
        <dbReference type="SAM" id="MobiDB-lite"/>
    </source>
</evidence>
<keyword evidence="3" id="KW-1185">Reference proteome</keyword>
<dbReference type="GO" id="GO:0003677">
    <property type="term" value="F:DNA binding"/>
    <property type="evidence" value="ECO:0007669"/>
    <property type="project" value="InterPro"/>
</dbReference>
<feature type="compositionally biased region" description="Acidic residues" evidence="1">
    <location>
        <begin position="251"/>
        <end position="264"/>
    </location>
</feature>
<dbReference type="InterPro" id="IPR036093">
    <property type="entry name" value="NAC_dom_sf"/>
</dbReference>
<dbReference type="EMBL" id="JAMYWD010000001">
    <property type="protein sequence ID" value="KAJ4980449.1"/>
    <property type="molecule type" value="Genomic_DNA"/>
</dbReference>